<dbReference type="PANTHER" id="PTHR43420:SF44">
    <property type="entry name" value="ACETYLTRANSFERASE YPEA"/>
    <property type="match status" value="1"/>
</dbReference>
<dbReference type="GO" id="GO:0016747">
    <property type="term" value="F:acyltransferase activity, transferring groups other than amino-acyl groups"/>
    <property type="evidence" value="ECO:0007669"/>
    <property type="project" value="InterPro"/>
</dbReference>
<comment type="caution">
    <text evidence="4">The sequence shown here is derived from an EMBL/GenBank/DDBJ whole genome shotgun (WGS) entry which is preliminary data.</text>
</comment>
<evidence type="ECO:0000259" key="3">
    <source>
        <dbReference type="PROSITE" id="PS51186"/>
    </source>
</evidence>
<reference evidence="4 5" key="1">
    <citation type="submission" date="2018-04" db="EMBL/GenBank/DDBJ databases">
        <title>Genomic Encyclopedia of Type Strains, Phase IV (KMG-IV): sequencing the most valuable type-strain genomes for metagenomic binning, comparative biology and taxonomic classification.</title>
        <authorList>
            <person name="Goeker M."/>
        </authorList>
    </citation>
    <scope>NUCLEOTIDE SEQUENCE [LARGE SCALE GENOMIC DNA]</scope>
    <source>
        <strain evidence="4 5">DSM 28795</strain>
    </source>
</reference>
<dbReference type="CDD" id="cd04301">
    <property type="entry name" value="NAT_SF"/>
    <property type="match status" value="1"/>
</dbReference>
<dbReference type="OrthoDB" id="9794566at2"/>
<dbReference type="InterPro" id="IPR050680">
    <property type="entry name" value="YpeA/RimI_acetyltransf"/>
</dbReference>
<dbReference type="PANTHER" id="PTHR43420">
    <property type="entry name" value="ACETYLTRANSFERASE"/>
    <property type="match status" value="1"/>
</dbReference>
<evidence type="ECO:0000313" key="4">
    <source>
        <dbReference type="EMBL" id="PVY85034.1"/>
    </source>
</evidence>
<evidence type="ECO:0000313" key="5">
    <source>
        <dbReference type="Proteomes" id="UP000245433"/>
    </source>
</evidence>
<protein>
    <submittedName>
        <fullName evidence="4">Ribosomal-protein-alanine N-acetyltransferase</fullName>
    </submittedName>
</protein>
<keyword evidence="2" id="KW-0012">Acyltransferase</keyword>
<keyword evidence="1 4" id="KW-0808">Transferase</keyword>
<dbReference type="InterPro" id="IPR000182">
    <property type="entry name" value="GNAT_dom"/>
</dbReference>
<dbReference type="PROSITE" id="PS51186">
    <property type="entry name" value="GNAT"/>
    <property type="match status" value="1"/>
</dbReference>
<dbReference type="AlphaFoldDB" id="A0A2U1DBF8"/>
<proteinExistence type="predicted"/>
<dbReference type="SUPFAM" id="SSF55729">
    <property type="entry name" value="Acyl-CoA N-acyltransferases (Nat)"/>
    <property type="match status" value="1"/>
</dbReference>
<name>A0A2U1DBF8_9LACO</name>
<evidence type="ECO:0000256" key="1">
    <source>
        <dbReference type="ARBA" id="ARBA00022679"/>
    </source>
</evidence>
<dbReference type="EMBL" id="QEKT01000003">
    <property type="protein sequence ID" value="PVY85034.1"/>
    <property type="molecule type" value="Genomic_DNA"/>
</dbReference>
<organism evidence="4 5">
    <name type="scientific">Convivina intestini</name>
    <dbReference type="NCBI Taxonomy" id="1505726"/>
    <lineage>
        <taxon>Bacteria</taxon>
        <taxon>Bacillati</taxon>
        <taxon>Bacillota</taxon>
        <taxon>Bacilli</taxon>
        <taxon>Lactobacillales</taxon>
        <taxon>Lactobacillaceae</taxon>
        <taxon>Convivina</taxon>
    </lineage>
</organism>
<feature type="domain" description="N-acetyltransferase" evidence="3">
    <location>
        <begin position="1"/>
        <end position="137"/>
    </location>
</feature>
<evidence type="ECO:0000256" key="2">
    <source>
        <dbReference type="ARBA" id="ARBA00023315"/>
    </source>
</evidence>
<dbReference type="Pfam" id="PF13673">
    <property type="entry name" value="Acetyltransf_10"/>
    <property type="match status" value="1"/>
</dbReference>
<accession>A0A2U1DBF8</accession>
<sequence length="137" mass="15291">MIVKLAQIKDAQIIYQIGLAAFGTEQLPLSVIEHEIASPRASYFISSSGFVGVTHILDELEINYLAVDPKQQGQGQGRALLEAVLALSGVHRFLLEVAADNVVAQALYRKLGFSEYYRRRAYYRNGEDAIMMEKIND</sequence>
<keyword evidence="5" id="KW-1185">Reference proteome</keyword>
<dbReference type="RefSeq" id="WP_089938531.1">
    <property type="nucleotide sequence ID" value="NZ_CAKOEX010000003.1"/>
</dbReference>
<dbReference type="Gene3D" id="3.40.630.30">
    <property type="match status" value="1"/>
</dbReference>
<dbReference type="InterPro" id="IPR016181">
    <property type="entry name" value="Acyl_CoA_acyltransferase"/>
</dbReference>
<dbReference type="Proteomes" id="UP000245433">
    <property type="component" value="Unassembled WGS sequence"/>
</dbReference>
<gene>
    <name evidence="4" type="ORF">C7384_10353</name>
</gene>